<dbReference type="InterPro" id="IPR039569">
    <property type="entry name" value="FAS1-like_DH_region"/>
</dbReference>
<reference evidence="2 3" key="1">
    <citation type="submission" date="2018-03" db="EMBL/GenBank/DDBJ databases">
        <title>Genomic Encyclopedia of Archaeal and Bacterial Type Strains, Phase II (KMG-II): from individual species to whole genera.</title>
        <authorList>
            <person name="Goeker M."/>
        </authorList>
    </citation>
    <scope>NUCLEOTIDE SEQUENCE [LARGE SCALE GENOMIC DNA]</scope>
    <source>
        <strain evidence="2 3">DSM 100065</strain>
    </source>
</reference>
<dbReference type="Gene3D" id="3.10.129.10">
    <property type="entry name" value="Hotdog Thioesterase"/>
    <property type="match status" value="1"/>
</dbReference>
<dbReference type="Proteomes" id="UP000237752">
    <property type="component" value="Unassembled WGS sequence"/>
</dbReference>
<dbReference type="EMBL" id="PVUE01000001">
    <property type="protein sequence ID" value="PRZ44211.1"/>
    <property type="molecule type" value="Genomic_DNA"/>
</dbReference>
<protein>
    <submittedName>
        <fullName evidence="2">Acyl dehydratase</fullName>
    </submittedName>
</protein>
<dbReference type="AlphaFoldDB" id="A0A2T1A6I8"/>
<dbReference type="RefSeq" id="WP_106347248.1">
    <property type="nucleotide sequence ID" value="NZ_PVUE01000001.1"/>
</dbReference>
<sequence>MTDIERLKTYATTEKQRGFEWDFRKDIAQYEVWDEIQVGQVGTGAQTYLITDDDVLDFNRGALETDPRYVDAEQARTHGGPRIHPLFCVAIAFYCIDRGMGSWIRTPGARNPGQDIEIHEQFEIGEEINLTITHYDKWVRRGNYYMQDKLEYRNQDGTLKATWYVSLLLPKTRADVQRFASA</sequence>
<organism evidence="2 3">
    <name type="scientific">Antricoccus suffuscus</name>
    <dbReference type="NCBI Taxonomy" id="1629062"/>
    <lineage>
        <taxon>Bacteria</taxon>
        <taxon>Bacillati</taxon>
        <taxon>Actinomycetota</taxon>
        <taxon>Actinomycetes</taxon>
        <taxon>Geodermatophilales</taxon>
        <taxon>Antricoccaceae</taxon>
        <taxon>Antricoccus</taxon>
    </lineage>
</organism>
<comment type="caution">
    <text evidence="2">The sequence shown here is derived from an EMBL/GenBank/DDBJ whole genome shotgun (WGS) entry which is preliminary data.</text>
</comment>
<keyword evidence="3" id="KW-1185">Reference proteome</keyword>
<evidence type="ECO:0000313" key="2">
    <source>
        <dbReference type="EMBL" id="PRZ44211.1"/>
    </source>
</evidence>
<dbReference type="Pfam" id="PF13452">
    <property type="entry name" value="FAS1_DH_region"/>
    <property type="match status" value="1"/>
</dbReference>
<evidence type="ECO:0000259" key="1">
    <source>
        <dbReference type="Pfam" id="PF13452"/>
    </source>
</evidence>
<dbReference type="SUPFAM" id="SSF54637">
    <property type="entry name" value="Thioesterase/thiol ester dehydrase-isomerase"/>
    <property type="match status" value="1"/>
</dbReference>
<name>A0A2T1A6I8_9ACTN</name>
<evidence type="ECO:0000313" key="3">
    <source>
        <dbReference type="Proteomes" id="UP000237752"/>
    </source>
</evidence>
<gene>
    <name evidence="2" type="ORF">CLV47_101336</name>
</gene>
<accession>A0A2T1A6I8</accession>
<proteinExistence type="predicted"/>
<dbReference type="OrthoDB" id="5298629at2"/>
<feature type="domain" description="FAS1-like dehydratase" evidence="1">
    <location>
        <begin position="40"/>
        <end position="157"/>
    </location>
</feature>
<dbReference type="InterPro" id="IPR029069">
    <property type="entry name" value="HotDog_dom_sf"/>
</dbReference>